<evidence type="ECO:0000313" key="4">
    <source>
        <dbReference type="Proteomes" id="UP000001868"/>
    </source>
</evidence>
<keyword evidence="1" id="KW-0560">Oxidoreductase</keyword>
<dbReference type="Gene3D" id="3.10.20.440">
    <property type="entry name" value="2Fe-2S iron-sulphur cluster binding domain, sarcosine oxidase, alpha subunit, N-terminal domain"/>
    <property type="match status" value="1"/>
</dbReference>
<protein>
    <submittedName>
        <fullName evidence="3">Sarcosine oxidase alpha subunit</fullName>
    </submittedName>
</protein>
<gene>
    <name evidence="3" type="ordered locus">PHZ_c2376</name>
</gene>
<feature type="region of interest" description="Disordered" evidence="2">
    <location>
        <begin position="17"/>
        <end position="59"/>
    </location>
</feature>
<dbReference type="Proteomes" id="UP000001868">
    <property type="component" value="Chromosome"/>
</dbReference>
<dbReference type="InterPro" id="IPR042204">
    <property type="entry name" value="2Fe-2S-bd_N"/>
</dbReference>
<dbReference type="HOGENOM" id="CLU_1407626_0_0_5"/>
<dbReference type="InterPro" id="IPR036010">
    <property type="entry name" value="2Fe-2S_ferredoxin-like_sf"/>
</dbReference>
<reference evidence="3 4" key="1">
    <citation type="journal article" date="2008" name="BMC Genomics">
        <title>Complete genome of Phenylobacterium zucineum - a novel facultative intracellular bacterium isolated from human erythroleukemia cell line K562.</title>
        <authorList>
            <person name="Luo Y."/>
            <person name="Xu X."/>
            <person name="Ding Z."/>
            <person name="Liu Z."/>
            <person name="Zhang B."/>
            <person name="Yan Z."/>
            <person name="Sun J."/>
            <person name="Hu S."/>
            <person name="Hu X."/>
        </authorList>
    </citation>
    <scope>NUCLEOTIDE SEQUENCE [LARGE SCALE GENOMIC DNA]</scope>
    <source>
        <strain evidence="3 4">HLK1</strain>
    </source>
</reference>
<evidence type="ECO:0000313" key="3">
    <source>
        <dbReference type="EMBL" id="ACG78785.1"/>
    </source>
</evidence>
<evidence type="ECO:0000256" key="2">
    <source>
        <dbReference type="SAM" id="MobiDB-lite"/>
    </source>
</evidence>
<accession>B4RFX2</accession>
<evidence type="ECO:0000256" key="1">
    <source>
        <dbReference type="ARBA" id="ARBA00023002"/>
    </source>
</evidence>
<dbReference type="KEGG" id="pzu:PHZ_c2376"/>
<name>B4RFX2_PHEZH</name>
<dbReference type="SUPFAM" id="SSF54292">
    <property type="entry name" value="2Fe-2S ferredoxin-like"/>
    <property type="match status" value="1"/>
</dbReference>
<dbReference type="STRING" id="450851.PHZ_c2376"/>
<dbReference type="GO" id="GO:0016491">
    <property type="term" value="F:oxidoreductase activity"/>
    <property type="evidence" value="ECO:0007669"/>
    <property type="project" value="UniProtKB-KW"/>
</dbReference>
<organism evidence="3 4">
    <name type="scientific">Phenylobacterium zucineum (strain HLK1)</name>
    <dbReference type="NCBI Taxonomy" id="450851"/>
    <lineage>
        <taxon>Bacteria</taxon>
        <taxon>Pseudomonadati</taxon>
        <taxon>Pseudomonadota</taxon>
        <taxon>Alphaproteobacteria</taxon>
        <taxon>Caulobacterales</taxon>
        <taxon>Caulobacteraceae</taxon>
        <taxon>Phenylobacterium</taxon>
    </lineage>
</organism>
<dbReference type="AlphaFoldDB" id="B4RFX2"/>
<proteinExistence type="predicted"/>
<dbReference type="Pfam" id="PF13510">
    <property type="entry name" value="Fer2_4"/>
    <property type="match status" value="1"/>
</dbReference>
<dbReference type="GO" id="GO:0051536">
    <property type="term" value="F:iron-sulfur cluster binding"/>
    <property type="evidence" value="ECO:0007669"/>
    <property type="project" value="InterPro"/>
</dbReference>
<sequence>MVPFAPNGVSRKLAIWATGGRQDERSRSDPSASASLASERHGRRQQPLKPAGRPAPGVPWSQALVEWRRRAGHRAGSPRSICASADRKYQMFRKLQSKRSARSVTIMVDGQALLVEEGEPLSAILLRTPPHISRTTPIGGAARAPFCMMGVCFDCLAEVDGEVSSRTCMIRARHGMVVRRQSGRPDPLSSVEQ</sequence>
<keyword evidence="4" id="KW-1185">Reference proteome</keyword>
<dbReference type="eggNOG" id="COG3383">
    <property type="taxonomic scope" value="Bacteria"/>
</dbReference>
<dbReference type="EMBL" id="CP000747">
    <property type="protein sequence ID" value="ACG78785.1"/>
    <property type="molecule type" value="Genomic_DNA"/>
</dbReference>